<feature type="region of interest" description="Disordered" evidence="1">
    <location>
        <begin position="89"/>
        <end position="109"/>
    </location>
</feature>
<evidence type="ECO:0000256" key="1">
    <source>
        <dbReference type="SAM" id="MobiDB-lite"/>
    </source>
</evidence>
<name>A0A849I5U9_9HYPH</name>
<keyword evidence="3" id="KW-1185">Reference proteome</keyword>
<reference evidence="2 3" key="1">
    <citation type="submission" date="2020-04" db="EMBL/GenBank/DDBJ databases">
        <title>Enterovirga sp. isolate from soil.</title>
        <authorList>
            <person name="Chea S."/>
            <person name="Kim D.-U."/>
        </authorList>
    </citation>
    <scope>NUCLEOTIDE SEQUENCE [LARGE SCALE GENOMIC DNA]</scope>
    <source>
        <strain evidence="2 3">DB1703</strain>
    </source>
</reference>
<evidence type="ECO:0000313" key="2">
    <source>
        <dbReference type="EMBL" id="NNM75236.1"/>
    </source>
</evidence>
<proteinExistence type="predicted"/>
<sequence length="205" mass="22034">MVGFRGVLGRGRSGGPVRFMRYAFASVLAAGSAALAFSYLPSEPAPPARHAEMTKTLDRLTWEVEDVPTRATRIYDSLAMFALPQVEPSAWSEKPGQSDAVRPNGAPRTAQIDRTERETRRLAALPPSRPAELEQPLPTVEPQPAVLASARTESRGFRLLGWDVPGTDVIPAILPDGREVARKTAALGDKVIDLGSRLAGTVGLK</sequence>
<gene>
    <name evidence="2" type="ORF">HJG44_23020</name>
</gene>
<protein>
    <submittedName>
        <fullName evidence="2">Uncharacterized protein</fullName>
    </submittedName>
</protein>
<dbReference type="Proteomes" id="UP000564885">
    <property type="component" value="Unassembled WGS sequence"/>
</dbReference>
<dbReference type="EMBL" id="JABEPP010000007">
    <property type="protein sequence ID" value="NNM75236.1"/>
    <property type="molecule type" value="Genomic_DNA"/>
</dbReference>
<comment type="caution">
    <text evidence="2">The sequence shown here is derived from an EMBL/GenBank/DDBJ whole genome shotgun (WGS) entry which is preliminary data.</text>
</comment>
<accession>A0A849I5U9</accession>
<dbReference type="RefSeq" id="WP_171220723.1">
    <property type="nucleotide sequence ID" value="NZ_JABEPP010000007.1"/>
</dbReference>
<organism evidence="2 3">
    <name type="scientific">Enterovirga aerilata</name>
    <dbReference type="NCBI Taxonomy" id="2730920"/>
    <lineage>
        <taxon>Bacteria</taxon>
        <taxon>Pseudomonadati</taxon>
        <taxon>Pseudomonadota</taxon>
        <taxon>Alphaproteobacteria</taxon>
        <taxon>Hyphomicrobiales</taxon>
        <taxon>Methylobacteriaceae</taxon>
        <taxon>Enterovirga</taxon>
    </lineage>
</organism>
<dbReference type="AlphaFoldDB" id="A0A849I5U9"/>
<evidence type="ECO:0000313" key="3">
    <source>
        <dbReference type="Proteomes" id="UP000564885"/>
    </source>
</evidence>